<evidence type="ECO:0000313" key="2">
    <source>
        <dbReference type="EMBL" id="CAD7462705.1"/>
    </source>
</evidence>
<keyword evidence="1" id="KW-0472">Membrane</keyword>
<name>A0A7R9P023_9NEOP</name>
<sequence>MYTSFTLEAAGWLCGMLLKLLFSLVVLAALSLGALSYLDQPKFLYVLEVSNTTLTTSLEQLRVTYIELAAHPTTLKLVDNMHTLWKSLCYNAYHLYSTVSQQVPIYLETVKKNQNIEDTGRWKLKLEYGEEVTCAFEKGVECVGPNFIAQQGPPATGILASPAAPCGLNSVHVYDNDKPGGAVGTTRKRERRVNATERCYAAVTERAVSKQKKPILQQIQQKQTRKMSLMFISSLTGQDVTKMRSTITKNIKPTKDKAAAVIKLLYGRPRKKRPLVIMFDIPSDTTVEELRDTTYEQNLSDEVLGSRSFADSSSVSVKDYIMVTRCHKCRDLIHISSRCAKENPSVSPIGTRGKTSVTDRMPVNELIKC</sequence>
<organism evidence="2">
    <name type="scientific">Timema tahoe</name>
    <dbReference type="NCBI Taxonomy" id="61484"/>
    <lineage>
        <taxon>Eukaryota</taxon>
        <taxon>Metazoa</taxon>
        <taxon>Ecdysozoa</taxon>
        <taxon>Arthropoda</taxon>
        <taxon>Hexapoda</taxon>
        <taxon>Insecta</taxon>
        <taxon>Pterygota</taxon>
        <taxon>Neoptera</taxon>
        <taxon>Polyneoptera</taxon>
        <taxon>Phasmatodea</taxon>
        <taxon>Timematodea</taxon>
        <taxon>Timematoidea</taxon>
        <taxon>Timematidae</taxon>
        <taxon>Timema</taxon>
    </lineage>
</organism>
<gene>
    <name evidence="2" type="ORF">TTEB3V08_LOCUS10595</name>
</gene>
<evidence type="ECO:0000256" key="1">
    <source>
        <dbReference type="SAM" id="Phobius"/>
    </source>
</evidence>
<proteinExistence type="predicted"/>
<dbReference type="EMBL" id="OE006498">
    <property type="protein sequence ID" value="CAD7462705.1"/>
    <property type="molecule type" value="Genomic_DNA"/>
</dbReference>
<reference evidence="2" key="1">
    <citation type="submission" date="2020-11" db="EMBL/GenBank/DDBJ databases">
        <authorList>
            <person name="Tran Van P."/>
        </authorList>
    </citation>
    <scope>NUCLEOTIDE SEQUENCE</scope>
</reference>
<keyword evidence="1" id="KW-0812">Transmembrane</keyword>
<dbReference type="AlphaFoldDB" id="A0A7R9P023"/>
<accession>A0A7R9P023</accession>
<keyword evidence="1" id="KW-1133">Transmembrane helix</keyword>
<feature type="transmembrane region" description="Helical" evidence="1">
    <location>
        <begin position="20"/>
        <end position="38"/>
    </location>
</feature>
<protein>
    <submittedName>
        <fullName evidence="2">Uncharacterized protein</fullName>
    </submittedName>
</protein>